<dbReference type="InterPro" id="IPR021133">
    <property type="entry name" value="HEAT_type_2"/>
</dbReference>
<keyword evidence="1" id="KW-0042">Antenna complex</keyword>
<dbReference type="AlphaFoldDB" id="A0A563VV61"/>
<organism evidence="3 4">
    <name type="scientific">Hyella patelloides LEGE 07179</name>
    <dbReference type="NCBI Taxonomy" id="945734"/>
    <lineage>
        <taxon>Bacteria</taxon>
        <taxon>Bacillati</taxon>
        <taxon>Cyanobacteriota</taxon>
        <taxon>Cyanophyceae</taxon>
        <taxon>Pleurocapsales</taxon>
        <taxon>Hyellaceae</taxon>
        <taxon>Hyella</taxon>
    </lineage>
</organism>
<dbReference type="Proteomes" id="UP000320055">
    <property type="component" value="Unassembled WGS sequence"/>
</dbReference>
<dbReference type="InterPro" id="IPR004155">
    <property type="entry name" value="PBS_lyase_HEAT"/>
</dbReference>
<keyword evidence="4" id="KW-1185">Reference proteome</keyword>
<gene>
    <name evidence="3" type="ORF">H1P_3100011</name>
</gene>
<evidence type="ECO:0000313" key="3">
    <source>
        <dbReference type="EMBL" id="VEP15161.1"/>
    </source>
</evidence>
<sequence>MTCEKRTLAKLKAIDELIVSLKNPNPIVRQQAAWALGNIMDIKVVPPLIKALEDRDKEVRKEARESLIKLSSESSEIKSMLPF</sequence>
<dbReference type="GO" id="GO:0030089">
    <property type="term" value="C:phycobilisome"/>
    <property type="evidence" value="ECO:0007669"/>
    <property type="project" value="UniProtKB-KW"/>
</dbReference>
<dbReference type="SMART" id="SM00567">
    <property type="entry name" value="EZ_HEAT"/>
    <property type="match status" value="1"/>
</dbReference>
<accession>A0A563VV61</accession>
<dbReference type="PROSITE" id="PS50077">
    <property type="entry name" value="HEAT_REPEAT"/>
    <property type="match status" value="1"/>
</dbReference>
<dbReference type="InterPro" id="IPR016024">
    <property type="entry name" value="ARM-type_fold"/>
</dbReference>
<keyword evidence="2" id="KW-0605">Phycobilisome</keyword>
<reference evidence="3 4" key="1">
    <citation type="submission" date="2019-01" db="EMBL/GenBank/DDBJ databases">
        <authorList>
            <person name="Brito A."/>
        </authorList>
    </citation>
    <scope>NUCLEOTIDE SEQUENCE [LARGE SCALE GENOMIC DNA]</scope>
    <source>
        <strain evidence="3">1</strain>
    </source>
</reference>
<protein>
    <submittedName>
        <fullName evidence="3">Phycocyanobilin lyase subunit alpha</fullName>
        <ecNumber evidence="3">4.-.-.-</ecNumber>
    </submittedName>
</protein>
<dbReference type="Gene3D" id="1.25.10.10">
    <property type="entry name" value="Leucine-rich Repeat Variant"/>
    <property type="match status" value="1"/>
</dbReference>
<dbReference type="Pfam" id="PF13646">
    <property type="entry name" value="HEAT_2"/>
    <property type="match status" value="1"/>
</dbReference>
<dbReference type="SUPFAM" id="SSF48371">
    <property type="entry name" value="ARM repeat"/>
    <property type="match status" value="1"/>
</dbReference>
<name>A0A563VV61_9CYAN</name>
<dbReference type="EC" id="4.-.-.-" evidence="3"/>
<evidence type="ECO:0000256" key="2">
    <source>
        <dbReference type="ARBA" id="ARBA00022738"/>
    </source>
</evidence>
<dbReference type="GO" id="GO:0016829">
    <property type="term" value="F:lyase activity"/>
    <property type="evidence" value="ECO:0007669"/>
    <property type="project" value="UniProtKB-KW"/>
</dbReference>
<proteinExistence type="predicted"/>
<evidence type="ECO:0000256" key="1">
    <source>
        <dbReference type="ARBA" id="ARBA00022549"/>
    </source>
</evidence>
<keyword evidence="3" id="KW-0456">Lyase</keyword>
<dbReference type="EMBL" id="CAACVJ010000236">
    <property type="protein sequence ID" value="VEP15161.1"/>
    <property type="molecule type" value="Genomic_DNA"/>
</dbReference>
<evidence type="ECO:0000313" key="4">
    <source>
        <dbReference type="Proteomes" id="UP000320055"/>
    </source>
</evidence>
<dbReference type="InterPro" id="IPR011989">
    <property type="entry name" value="ARM-like"/>
</dbReference>